<sequence length="117" mass="13319">MQKQVNGMNKSFNLSRQSSLSSQKSSSDKQKQNNSYISLSPRFDPEKGLAFENCIKEVKINNDETDEPQQQTQGQQKVGKIQKQSSFTLKTAKDESMKKSQFSRIQRADSLNPQKSQ</sequence>
<feature type="region of interest" description="Disordered" evidence="1">
    <location>
        <begin position="1"/>
        <end position="44"/>
    </location>
</feature>
<name>A0A8S1MQY7_9CILI</name>
<evidence type="ECO:0000256" key="1">
    <source>
        <dbReference type="SAM" id="MobiDB-lite"/>
    </source>
</evidence>
<protein>
    <submittedName>
        <fullName evidence="2">Uncharacterized protein</fullName>
    </submittedName>
</protein>
<accession>A0A8S1MQY7</accession>
<reference evidence="2" key="1">
    <citation type="submission" date="2021-01" db="EMBL/GenBank/DDBJ databases">
        <authorList>
            <consortium name="Genoscope - CEA"/>
            <person name="William W."/>
        </authorList>
    </citation>
    <scope>NUCLEOTIDE SEQUENCE</scope>
</reference>
<organism evidence="2 3">
    <name type="scientific">Paramecium sonneborni</name>
    <dbReference type="NCBI Taxonomy" id="65129"/>
    <lineage>
        <taxon>Eukaryota</taxon>
        <taxon>Sar</taxon>
        <taxon>Alveolata</taxon>
        <taxon>Ciliophora</taxon>
        <taxon>Intramacronucleata</taxon>
        <taxon>Oligohymenophorea</taxon>
        <taxon>Peniculida</taxon>
        <taxon>Parameciidae</taxon>
        <taxon>Paramecium</taxon>
    </lineage>
</organism>
<feature type="region of interest" description="Disordered" evidence="1">
    <location>
        <begin position="60"/>
        <end position="117"/>
    </location>
</feature>
<keyword evidence="3" id="KW-1185">Reference proteome</keyword>
<dbReference type="OrthoDB" id="309755at2759"/>
<evidence type="ECO:0000313" key="2">
    <source>
        <dbReference type="EMBL" id="CAD8080851.1"/>
    </source>
</evidence>
<dbReference type="EMBL" id="CAJJDN010000041">
    <property type="protein sequence ID" value="CAD8080851.1"/>
    <property type="molecule type" value="Genomic_DNA"/>
</dbReference>
<feature type="compositionally biased region" description="Polar residues" evidence="1">
    <location>
        <begin position="99"/>
        <end position="117"/>
    </location>
</feature>
<gene>
    <name evidence="2" type="ORF">PSON_ATCC_30995.1.T0410085</name>
</gene>
<dbReference type="Proteomes" id="UP000692954">
    <property type="component" value="Unassembled WGS sequence"/>
</dbReference>
<evidence type="ECO:0000313" key="3">
    <source>
        <dbReference type="Proteomes" id="UP000692954"/>
    </source>
</evidence>
<proteinExistence type="predicted"/>
<feature type="compositionally biased region" description="Low complexity" evidence="1">
    <location>
        <begin position="10"/>
        <end position="25"/>
    </location>
</feature>
<feature type="compositionally biased region" description="Low complexity" evidence="1">
    <location>
        <begin position="69"/>
        <end position="84"/>
    </location>
</feature>
<dbReference type="AlphaFoldDB" id="A0A8S1MQY7"/>
<comment type="caution">
    <text evidence="2">The sequence shown here is derived from an EMBL/GenBank/DDBJ whole genome shotgun (WGS) entry which is preliminary data.</text>
</comment>